<evidence type="ECO:0000313" key="3">
    <source>
        <dbReference type="Proteomes" id="UP001324115"/>
    </source>
</evidence>
<dbReference type="Pfam" id="PF13650">
    <property type="entry name" value="Asp_protease_2"/>
    <property type="match status" value="1"/>
</dbReference>
<keyword evidence="3" id="KW-1185">Reference proteome</keyword>
<feature type="compositionally biased region" description="Polar residues" evidence="1">
    <location>
        <begin position="108"/>
        <end position="119"/>
    </location>
</feature>
<feature type="compositionally biased region" description="Basic and acidic residues" evidence="1">
    <location>
        <begin position="94"/>
        <end position="107"/>
    </location>
</feature>
<protein>
    <recommendedName>
        <fullName evidence="4">Aspartic peptidase DDI1-type domain-containing protein</fullName>
    </recommendedName>
</protein>
<dbReference type="InterPro" id="IPR021109">
    <property type="entry name" value="Peptidase_aspartic_dom_sf"/>
</dbReference>
<name>A0AAN7DYW5_QUERU</name>
<gene>
    <name evidence="2" type="ORF">RGQ29_007926</name>
</gene>
<organism evidence="2 3">
    <name type="scientific">Quercus rubra</name>
    <name type="common">Northern red oak</name>
    <name type="synonym">Quercus borealis</name>
    <dbReference type="NCBI Taxonomy" id="3512"/>
    <lineage>
        <taxon>Eukaryota</taxon>
        <taxon>Viridiplantae</taxon>
        <taxon>Streptophyta</taxon>
        <taxon>Embryophyta</taxon>
        <taxon>Tracheophyta</taxon>
        <taxon>Spermatophyta</taxon>
        <taxon>Magnoliopsida</taxon>
        <taxon>eudicotyledons</taxon>
        <taxon>Gunneridae</taxon>
        <taxon>Pentapetalae</taxon>
        <taxon>rosids</taxon>
        <taxon>fabids</taxon>
        <taxon>Fagales</taxon>
        <taxon>Fagaceae</taxon>
        <taxon>Quercus</taxon>
    </lineage>
</organism>
<dbReference type="PANTHER" id="PTHR33067:SF31">
    <property type="entry name" value="RNA-DIRECTED DNA POLYMERASE"/>
    <property type="match status" value="1"/>
</dbReference>
<proteinExistence type="predicted"/>
<dbReference type="AlphaFoldDB" id="A0AAN7DYW5"/>
<feature type="compositionally biased region" description="Basic and acidic residues" evidence="1">
    <location>
        <begin position="120"/>
        <end position="137"/>
    </location>
</feature>
<dbReference type="EMBL" id="JAXUIC010000012">
    <property type="protein sequence ID" value="KAK4558375.1"/>
    <property type="molecule type" value="Genomic_DNA"/>
</dbReference>
<dbReference type="PANTHER" id="PTHR33067">
    <property type="entry name" value="RNA-DIRECTED DNA POLYMERASE-RELATED"/>
    <property type="match status" value="1"/>
</dbReference>
<sequence length="385" mass="44069">MPNYYHPGLRNHENFSYGNTKNVLQPTPEFDSQPSEKKMSLEDAMISFVEETKARFKNNMGATMKNLEVQIGGTFPSNTKVNPKEQCKAITLRSGREIERSPSKETESTPTAPNNGQSKNKVEEEKIVDDTLRETHKPPSISFPDNPPILSTPLPYPQHFQKQKLDKQFSKFLDIFKKIHINIPFANALEQMPNYVKFLKDIISKKRRLEEFETKLPQKLKNLGSFTLPCTIGDSFFNKVLCDLGASINLMPLSVYRKLRLGEMKQTTISLQLADRSIKYPRGIIEDVLVKVDKFIFPADFVVLDMEEDQEVPLILGRPFLATGRALIDVQNGELTLRVNKEEIMFNIYQAMRFPEDLSTCFQLDVIEQCVVEAFQEDVSANHLE</sequence>
<reference evidence="2 3" key="1">
    <citation type="journal article" date="2023" name="G3 (Bethesda)">
        <title>A haplotype-resolved chromosome-scale genome for Quercus rubra L. provides insights into the genetics of adaptive traits for red oak species.</title>
        <authorList>
            <person name="Kapoor B."/>
            <person name="Jenkins J."/>
            <person name="Schmutz J."/>
            <person name="Zhebentyayeva T."/>
            <person name="Kuelheim C."/>
            <person name="Coggeshall M."/>
            <person name="Heim C."/>
            <person name="Lasky J.R."/>
            <person name="Leites L."/>
            <person name="Islam-Faridi N."/>
            <person name="Romero-Severson J."/>
            <person name="DeLeo V.L."/>
            <person name="Lucas S.M."/>
            <person name="Lazic D."/>
            <person name="Gailing O."/>
            <person name="Carlson J."/>
            <person name="Staton M."/>
        </authorList>
    </citation>
    <scope>NUCLEOTIDE SEQUENCE [LARGE SCALE GENOMIC DNA]</scope>
    <source>
        <strain evidence="2">Pseudo-F2</strain>
    </source>
</reference>
<dbReference type="Gene3D" id="2.40.70.10">
    <property type="entry name" value="Acid Proteases"/>
    <property type="match status" value="1"/>
</dbReference>
<feature type="region of interest" description="Disordered" evidence="1">
    <location>
        <begin position="1"/>
        <end position="20"/>
    </location>
</feature>
<feature type="region of interest" description="Disordered" evidence="1">
    <location>
        <begin position="91"/>
        <end position="156"/>
    </location>
</feature>
<evidence type="ECO:0000313" key="2">
    <source>
        <dbReference type="EMBL" id="KAK4558375.1"/>
    </source>
</evidence>
<dbReference type="Proteomes" id="UP001324115">
    <property type="component" value="Unassembled WGS sequence"/>
</dbReference>
<evidence type="ECO:0008006" key="4">
    <source>
        <dbReference type="Google" id="ProtNLM"/>
    </source>
</evidence>
<accession>A0AAN7DYW5</accession>
<comment type="caution">
    <text evidence="2">The sequence shown here is derived from an EMBL/GenBank/DDBJ whole genome shotgun (WGS) entry which is preliminary data.</text>
</comment>
<evidence type="ECO:0000256" key="1">
    <source>
        <dbReference type="SAM" id="MobiDB-lite"/>
    </source>
</evidence>
<dbReference type="CDD" id="cd00303">
    <property type="entry name" value="retropepsin_like"/>
    <property type="match status" value="1"/>
</dbReference>